<reference evidence="1" key="1">
    <citation type="submission" date="2022-06" db="EMBL/GenBank/DDBJ databases">
        <title>Complete genome sequences of two strains of the flax pathogen Septoria linicola.</title>
        <authorList>
            <person name="Lapalu N."/>
            <person name="Simon A."/>
            <person name="Demenou B."/>
            <person name="Paumier D."/>
            <person name="Guillot M.-P."/>
            <person name="Gout L."/>
            <person name="Valade R."/>
        </authorList>
    </citation>
    <scope>NUCLEOTIDE SEQUENCE</scope>
    <source>
        <strain evidence="1">SE15195</strain>
    </source>
</reference>
<accession>A0A9Q9ASG6</accession>
<sequence length="177" mass="20234">MSSDAVEQLAKALRSYTESPTRLTPMTSIVFLFQRPFHEATLEHYRTEYWTTLQQLSRLDPGAWRKEIPNDPNITDWAFCFNGIAMVSLALCPAYRLRKSRYCKSFVIAMQPVAIFDSLFATSEKERVARETARDLNVLVDEVEYSPDVISGTAGTISMSNFFFIGDDNERWGARPD</sequence>
<dbReference type="PANTHER" id="PTHR40045:SF1">
    <property type="entry name" value="YQCI_YCGG FAMILY PROTEIN"/>
    <property type="match status" value="1"/>
</dbReference>
<dbReference type="AlphaFoldDB" id="A0A9Q9ASG6"/>
<evidence type="ECO:0000313" key="1">
    <source>
        <dbReference type="EMBL" id="USW54967.1"/>
    </source>
</evidence>
<dbReference type="InterPro" id="IPR014988">
    <property type="entry name" value="Uncharacterised_YqcI/YcgG"/>
</dbReference>
<dbReference type="Proteomes" id="UP001056384">
    <property type="component" value="Chromosome 7"/>
</dbReference>
<dbReference type="Pfam" id="PF08892">
    <property type="entry name" value="YqcI_YcgG"/>
    <property type="match status" value="1"/>
</dbReference>
<protein>
    <submittedName>
        <fullName evidence="1">Uncharacterized protein</fullName>
    </submittedName>
</protein>
<dbReference type="EMBL" id="CP099424">
    <property type="protein sequence ID" value="USW54967.1"/>
    <property type="molecule type" value="Genomic_DNA"/>
</dbReference>
<keyword evidence="2" id="KW-1185">Reference proteome</keyword>
<proteinExistence type="predicted"/>
<organism evidence="1 2">
    <name type="scientific">Septoria linicola</name>
    <dbReference type="NCBI Taxonomy" id="215465"/>
    <lineage>
        <taxon>Eukaryota</taxon>
        <taxon>Fungi</taxon>
        <taxon>Dikarya</taxon>
        <taxon>Ascomycota</taxon>
        <taxon>Pezizomycotina</taxon>
        <taxon>Dothideomycetes</taxon>
        <taxon>Dothideomycetidae</taxon>
        <taxon>Mycosphaerellales</taxon>
        <taxon>Mycosphaerellaceae</taxon>
        <taxon>Septoria</taxon>
    </lineage>
</organism>
<dbReference type="PANTHER" id="PTHR40045">
    <property type="entry name" value="YCGG FAMILY PROTEIN"/>
    <property type="match status" value="1"/>
</dbReference>
<name>A0A9Q9ASG6_9PEZI</name>
<gene>
    <name evidence="1" type="ORF">Slin15195_G082860</name>
</gene>
<evidence type="ECO:0000313" key="2">
    <source>
        <dbReference type="Proteomes" id="UP001056384"/>
    </source>
</evidence>